<proteinExistence type="inferred from homology"/>
<dbReference type="PROSITE" id="PS50250">
    <property type="entry name" value="PCI"/>
    <property type="match status" value="1"/>
</dbReference>
<dbReference type="GO" id="GO:0003723">
    <property type="term" value="F:RNA binding"/>
    <property type="evidence" value="ECO:0007669"/>
    <property type="project" value="InterPro"/>
</dbReference>
<evidence type="ECO:0000259" key="2">
    <source>
        <dbReference type="PROSITE" id="PS50250"/>
    </source>
</evidence>
<dbReference type="PANTHER" id="PTHR12732:SF0">
    <property type="entry name" value="PCI DOMAIN-CONTAINING PROTEIN 2"/>
    <property type="match status" value="1"/>
</dbReference>
<sequence>MEALFNDFVEAQTNEIGYLLASTISPVPPKNDPARLYALRRSGSEHAMSQDLIYKFQYNPGLRLDKDELKAWMDIYTAYFAFVARLLVAEETQNANNGQNANWVEVYNAWKGVVNALLKAYLESVLEAWTIPCLYTAGKYLRIFAIKADDVAASLRESGVIVTSFDEEESDGGKNENLEDAARQINRIFSVCNGDRNPIEVSRKWALYYVVGLLFKTYFRLSSIQLCKNILNSLDAQVDLPPLSSFPKSHQITFKYYAGVIRFLNEDYVQAESYLEAAYAACHAKSVHNTQLILMYLIPTKMLTKHQLPRPSLLEPYPGLATLFTPIIKAVKDSNLTQLDNALATGEAEFVKRRVYLTLERARDVALRNLFRKVYVCGGFEPAKEGDTTRVRRTRIPLIEFSAALQLAGAEVQDGEGDVDTNEVECIIANMIYKVRA</sequence>
<reference evidence="3 4" key="1">
    <citation type="journal article" date="2016" name="Sci. Rep.">
        <title>Peltaster fructicola genome reveals evolution from an invasive phytopathogen to an ectophytic parasite.</title>
        <authorList>
            <person name="Xu C."/>
            <person name="Chen H."/>
            <person name="Gleason M.L."/>
            <person name="Xu J.R."/>
            <person name="Liu H."/>
            <person name="Zhang R."/>
            <person name="Sun G."/>
        </authorList>
    </citation>
    <scope>NUCLEOTIDE SEQUENCE [LARGE SCALE GENOMIC DNA]</scope>
    <source>
        <strain evidence="3 4">LNHT1506</strain>
    </source>
</reference>
<dbReference type="GO" id="GO:0003690">
    <property type="term" value="F:double-stranded DNA binding"/>
    <property type="evidence" value="ECO:0007669"/>
    <property type="project" value="InterPro"/>
</dbReference>
<dbReference type="AlphaFoldDB" id="A0A6H0XQK9"/>
<evidence type="ECO:0000313" key="3">
    <source>
        <dbReference type="EMBL" id="QIW96992.1"/>
    </source>
</evidence>
<gene>
    <name evidence="3" type="ORF">AMS68_002510</name>
</gene>
<dbReference type="PANTHER" id="PTHR12732">
    <property type="entry name" value="UNCHARACTERIZED PROTEASOME COMPONENT REGION PCI-CONTAINING"/>
    <property type="match status" value="1"/>
</dbReference>
<protein>
    <recommendedName>
        <fullName evidence="2">PCI domain-containing protein</fullName>
    </recommendedName>
</protein>
<evidence type="ECO:0000256" key="1">
    <source>
        <dbReference type="ARBA" id="ARBA00025771"/>
    </source>
</evidence>
<evidence type="ECO:0000313" key="4">
    <source>
        <dbReference type="Proteomes" id="UP000503462"/>
    </source>
</evidence>
<accession>A0A6H0XQK9</accession>
<keyword evidence="4" id="KW-1185">Reference proteome</keyword>
<dbReference type="Proteomes" id="UP000503462">
    <property type="component" value="Chromosome 2"/>
</dbReference>
<name>A0A6H0XQK9_9PEZI</name>
<dbReference type="InterPro" id="IPR000717">
    <property type="entry name" value="PCI_dom"/>
</dbReference>
<feature type="domain" description="PCI" evidence="2">
    <location>
        <begin position="252"/>
        <end position="437"/>
    </location>
</feature>
<comment type="similarity">
    <text evidence="1">Belongs to the CSN12 family.</text>
</comment>
<organism evidence="3 4">
    <name type="scientific">Peltaster fructicola</name>
    <dbReference type="NCBI Taxonomy" id="286661"/>
    <lineage>
        <taxon>Eukaryota</taxon>
        <taxon>Fungi</taxon>
        <taxon>Dikarya</taxon>
        <taxon>Ascomycota</taxon>
        <taxon>Pezizomycotina</taxon>
        <taxon>Dothideomycetes</taxon>
        <taxon>Dothideomycetes incertae sedis</taxon>
        <taxon>Peltaster</taxon>
    </lineage>
</organism>
<dbReference type="InterPro" id="IPR045114">
    <property type="entry name" value="Csn12-like"/>
</dbReference>
<dbReference type="InterPro" id="IPR036388">
    <property type="entry name" value="WH-like_DNA-bd_sf"/>
</dbReference>
<dbReference type="Gene3D" id="1.10.10.10">
    <property type="entry name" value="Winged helix-like DNA-binding domain superfamily/Winged helix DNA-binding domain"/>
    <property type="match status" value="1"/>
</dbReference>
<dbReference type="EMBL" id="CP051140">
    <property type="protein sequence ID" value="QIW96992.1"/>
    <property type="molecule type" value="Genomic_DNA"/>
</dbReference>
<dbReference type="SMART" id="SM00753">
    <property type="entry name" value="PAM"/>
    <property type="match status" value="1"/>
</dbReference>
<dbReference type="OrthoDB" id="10252687at2759"/>